<reference evidence="3" key="1">
    <citation type="submission" date="2021-09" db="EMBL/GenBank/DDBJ databases">
        <title>Genome analysis of Fictibacillus sp. KIGAM418 isolated from marine sediment.</title>
        <authorList>
            <person name="Seo M.-J."/>
            <person name="Cho E.-S."/>
            <person name="Hwang C.Y."/>
        </authorList>
    </citation>
    <scope>NUCLEOTIDE SEQUENCE</scope>
    <source>
        <strain evidence="3">KIGAM418</strain>
    </source>
</reference>
<keyword evidence="4" id="KW-1185">Reference proteome</keyword>
<accession>A0A9X1XBU2</accession>
<dbReference type="InterPro" id="IPR006684">
    <property type="entry name" value="YbgC/YbaW"/>
</dbReference>
<dbReference type="CDD" id="cd00586">
    <property type="entry name" value="4HBT"/>
    <property type="match status" value="1"/>
</dbReference>
<evidence type="ECO:0000313" key="4">
    <source>
        <dbReference type="Proteomes" id="UP001139011"/>
    </source>
</evidence>
<dbReference type="RefSeq" id="WP_248252812.1">
    <property type="nucleotide sequence ID" value="NZ_JAIWJX010000002.1"/>
</dbReference>
<protein>
    <submittedName>
        <fullName evidence="3">Acyl-CoA thioesterase</fullName>
    </submittedName>
</protein>
<name>A0A9X1XBU2_9BACL</name>
<organism evidence="3 4">
    <name type="scientific">Fictibacillus marinisediminis</name>
    <dbReference type="NCBI Taxonomy" id="2878389"/>
    <lineage>
        <taxon>Bacteria</taxon>
        <taxon>Bacillati</taxon>
        <taxon>Bacillota</taxon>
        <taxon>Bacilli</taxon>
        <taxon>Bacillales</taxon>
        <taxon>Fictibacillaceae</taxon>
        <taxon>Fictibacillus</taxon>
    </lineage>
</organism>
<sequence length="142" mass="16401">MHEIELTVRFCETDALGHINNTSYFIYLEEARVRCFETLGLEMNTNEWSFILASTKCDFMAQGYFNERLVVRTGVSKIGTKSFTLEHEIYKAETEELVARGNAVIVYFDFKTQQTAHIPEFLRDALKENLVLQTQESESGNK</sequence>
<dbReference type="Gene3D" id="3.10.129.10">
    <property type="entry name" value="Hotdog Thioesterase"/>
    <property type="match status" value="1"/>
</dbReference>
<dbReference type="PANTHER" id="PTHR31793">
    <property type="entry name" value="4-HYDROXYBENZOYL-COA THIOESTERASE FAMILY MEMBER"/>
    <property type="match status" value="1"/>
</dbReference>
<proteinExistence type="inferred from homology"/>
<dbReference type="PIRSF" id="PIRSF003230">
    <property type="entry name" value="YbgC"/>
    <property type="match status" value="1"/>
</dbReference>
<dbReference type="PANTHER" id="PTHR31793:SF27">
    <property type="entry name" value="NOVEL THIOESTERASE SUPERFAMILY DOMAIN AND SAPOSIN A-TYPE DOMAIN CONTAINING PROTEIN (0610012H03RIK)"/>
    <property type="match status" value="1"/>
</dbReference>
<evidence type="ECO:0000256" key="1">
    <source>
        <dbReference type="ARBA" id="ARBA00005953"/>
    </source>
</evidence>
<dbReference type="InterPro" id="IPR050563">
    <property type="entry name" value="4-hydroxybenzoyl-CoA_TE"/>
</dbReference>
<keyword evidence="2" id="KW-0378">Hydrolase</keyword>
<dbReference type="AlphaFoldDB" id="A0A9X1XBU2"/>
<dbReference type="SUPFAM" id="SSF54637">
    <property type="entry name" value="Thioesterase/thiol ester dehydrase-isomerase"/>
    <property type="match status" value="1"/>
</dbReference>
<comment type="similarity">
    <text evidence="1">Belongs to the 4-hydroxybenzoyl-CoA thioesterase family.</text>
</comment>
<dbReference type="GO" id="GO:0047617">
    <property type="term" value="F:fatty acyl-CoA hydrolase activity"/>
    <property type="evidence" value="ECO:0007669"/>
    <property type="project" value="TreeGrafter"/>
</dbReference>
<dbReference type="EMBL" id="JAIWJX010000002">
    <property type="protein sequence ID" value="MCK6257296.1"/>
    <property type="molecule type" value="Genomic_DNA"/>
</dbReference>
<evidence type="ECO:0000256" key="2">
    <source>
        <dbReference type="ARBA" id="ARBA00022801"/>
    </source>
</evidence>
<dbReference type="InterPro" id="IPR029069">
    <property type="entry name" value="HotDog_dom_sf"/>
</dbReference>
<dbReference type="Pfam" id="PF13279">
    <property type="entry name" value="4HBT_2"/>
    <property type="match status" value="1"/>
</dbReference>
<dbReference type="Proteomes" id="UP001139011">
    <property type="component" value="Unassembled WGS sequence"/>
</dbReference>
<gene>
    <name evidence="3" type="ORF">LCY76_11885</name>
</gene>
<evidence type="ECO:0000313" key="3">
    <source>
        <dbReference type="EMBL" id="MCK6257296.1"/>
    </source>
</evidence>
<comment type="caution">
    <text evidence="3">The sequence shown here is derived from an EMBL/GenBank/DDBJ whole genome shotgun (WGS) entry which is preliminary data.</text>
</comment>